<dbReference type="PANTHER" id="PTHR19277:SF125">
    <property type="entry name" value="B6"/>
    <property type="match status" value="1"/>
</dbReference>
<gene>
    <name evidence="8" type="ORF">A4H97_21225</name>
</gene>
<dbReference type="Proteomes" id="UP000192610">
    <property type="component" value="Unassembled WGS sequence"/>
</dbReference>
<keyword evidence="3 6" id="KW-0732">Signal</keyword>
<dbReference type="Gene3D" id="2.60.40.10">
    <property type="entry name" value="Immunoglobulins"/>
    <property type="match status" value="1"/>
</dbReference>
<comment type="caution">
    <text evidence="8">The sequence shown here is derived from an EMBL/GenBank/DDBJ whole genome shotgun (WGS) entry which is preliminary data.</text>
</comment>
<evidence type="ECO:0000256" key="1">
    <source>
        <dbReference type="ARBA" id="ARBA00001913"/>
    </source>
</evidence>
<dbReference type="InterPro" id="IPR051360">
    <property type="entry name" value="Neuronal_Pentraxin_Related"/>
</dbReference>
<evidence type="ECO:0000256" key="4">
    <source>
        <dbReference type="ARBA" id="ARBA00022837"/>
    </source>
</evidence>
<proteinExistence type="predicted"/>
<accession>A0A1V9F8A3</accession>
<dbReference type="GO" id="GO:0005975">
    <property type="term" value="P:carbohydrate metabolic process"/>
    <property type="evidence" value="ECO:0007669"/>
    <property type="project" value="UniProtKB-ARBA"/>
</dbReference>
<dbReference type="SMART" id="SM00560">
    <property type="entry name" value="LamGL"/>
    <property type="match status" value="2"/>
</dbReference>
<feature type="signal peptide" evidence="6">
    <location>
        <begin position="1"/>
        <end position="22"/>
    </location>
</feature>
<dbReference type="AlphaFoldDB" id="A0A1V9F8A3"/>
<organism evidence="8 9">
    <name type="scientific">Niastella yeongjuensis</name>
    <dbReference type="NCBI Taxonomy" id="354355"/>
    <lineage>
        <taxon>Bacteria</taxon>
        <taxon>Pseudomonadati</taxon>
        <taxon>Bacteroidota</taxon>
        <taxon>Chitinophagia</taxon>
        <taxon>Chitinophagales</taxon>
        <taxon>Chitinophagaceae</taxon>
        <taxon>Niastella</taxon>
    </lineage>
</organism>
<evidence type="ECO:0000256" key="5">
    <source>
        <dbReference type="ARBA" id="ARBA00023157"/>
    </source>
</evidence>
<comment type="cofactor">
    <cofactor evidence="1">
        <name>Ca(2+)</name>
        <dbReference type="ChEBI" id="CHEBI:29108"/>
    </cofactor>
</comment>
<dbReference type="EMBL" id="LVXG01000003">
    <property type="protein sequence ID" value="OQP54501.1"/>
    <property type="molecule type" value="Genomic_DNA"/>
</dbReference>
<dbReference type="InterPro" id="IPR013320">
    <property type="entry name" value="ConA-like_dom_sf"/>
</dbReference>
<dbReference type="PANTHER" id="PTHR19277">
    <property type="entry name" value="PENTRAXIN"/>
    <property type="match status" value="1"/>
</dbReference>
<keyword evidence="2" id="KW-0479">Metal-binding</keyword>
<evidence type="ECO:0000256" key="3">
    <source>
        <dbReference type="ARBA" id="ARBA00022729"/>
    </source>
</evidence>
<keyword evidence="4" id="KW-0106">Calcium</keyword>
<dbReference type="SUPFAM" id="SSF49899">
    <property type="entry name" value="Concanavalin A-like lectins/glucanases"/>
    <property type="match status" value="2"/>
</dbReference>
<keyword evidence="9" id="KW-1185">Reference proteome</keyword>
<feature type="chain" id="PRO_5010698716" description="LamG-like jellyroll fold domain-containing protein" evidence="6">
    <location>
        <begin position="23"/>
        <end position="638"/>
    </location>
</feature>
<evidence type="ECO:0000256" key="2">
    <source>
        <dbReference type="ARBA" id="ARBA00022723"/>
    </source>
</evidence>
<feature type="domain" description="LamG-like jellyroll fold" evidence="7">
    <location>
        <begin position="272"/>
        <end position="399"/>
    </location>
</feature>
<dbReference type="InterPro" id="IPR006558">
    <property type="entry name" value="LamG-like"/>
</dbReference>
<reference evidence="9" key="1">
    <citation type="submission" date="2016-04" db="EMBL/GenBank/DDBJ databases">
        <authorList>
            <person name="Chen L."/>
            <person name="Zhuang W."/>
            <person name="Wang G."/>
        </authorList>
    </citation>
    <scope>NUCLEOTIDE SEQUENCE [LARGE SCALE GENOMIC DNA]</scope>
    <source>
        <strain evidence="9">17621</strain>
    </source>
</reference>
<protein>
    <recommendedName>
        <fullName evidence="7">LamG-like jellyroll fold domain-containing protein</fullName>
    </recommendedName>
</protein>
<feature type="domain" description="LamG-like jellyroll fold" evidence="7">
    <location>
        <begin position="51"/>
        <end position="188"/>
    </location>
</feature>
<evidence type="ECO:0000256" key="6">
    <source>
        <dbReference type="SAM" id="SignalP"/>
    </source>
</evidence>
<name>A0A1V9F8A3_9BACT</name>
<dbReference type="RefSeq" id="WP_165758796.1">
    <property type="nucleotide sequence ID" value="NZ_FOCZ01000003.1"/>
</dbReference>
<sequence>MKKNGLIFYLVFISALITTARAQNHAVVFDGPNDYVDCTNNTLLHANTIRTMECWVKFSSVTGSQEILSKSISNYGIELLLFGGNLAAYYMNGSGAASYITYPILNNIVAGRWYHIATSWDNVKENIKLYVNGISVGTLFHVGNVTATGVSNAAGSFKIGQWSDAGENRELFGTVDEVRIWNVTRTAAQIKQNMYSVAPNATGLVAYYKADQGAGSKLTNSTANANLDGTLTNSPGWTTSPVQRGSNAIQISGVSDYVTIPANNAYDFTTGTVEFLVKPTAFNPLVATPCMLGNRGLLTTRWSFHMTPTSLIMYNGISQSLPATFTPGTWYHLAFVINGSNGTTTAYVNGNPLGTFPIGSGIGTGNWITIGRVRMGTEFDFFNGTIDEVRIWNTARTQAQISTNKNVSLTGTETGLVALFNFDQGVAGGDNTGLTVARDYSPTNNNGSLANFALTATASNYVASPLVALPVTYTGFIATKNGTNAFLQWQTQQEQNSVSFIIERSTDGKEFTGIGRVAAAGNSSLVRSYSFTDETPGAGKNYYRLNQVDRDGQSNYSAIRIIDFAATTQLSWYAAGSSIHVILENGNNEPYQLTDMQGSIIQKGRLTNGRIRFNGLRPGTYGIQVQSASLIRKLFVVK</sequence>
<dbReference type="GO" id="GO:0004553">
    <property type="term" value="F:hydrolase activity, hydrolyzing O-glycosyl compounds"/>
    <property type="evidence" value="ECO:0007669"/>
    <property type="project" value="UniProtKB-ARBA"/>
</dbReference>
<dbReference type="STRING" id="354355.SAMN05660816_01756"/>
<evidence type="ECO:0000313" key="8">
    <source>
        <dbReference type="EMBL" id="OQP54501.1"/>
    </source>
</evidence>
<evidence type="ECO:0000313" key="9">
    <source>
        <dbReference type="Proteomes" id="UP000192610"/>
    </source>
</evidence>
<dbReference type="InterPro" id="IPR013783">
    <property type="entry name" value="Ig-like_fold"/>
</dbReference>
<keyword evidence="5" id="KW-1015">Disulfide bond</keyword>
<dbReference type="GO" id="GO:0046872">
    <property type="term" value="F:metal ion binding"/>
    <property type="evidence" value="ECO:0007669"/>
    <property type="project" value="UniProtKB-KW"/>
</dbReference>
<dbReference type="Gene3D" id="2.60.120.200">
    <property type="match status" value="2"/>
</dbReference>
<evidence type="ECO:0000259" key="7">
    <source>
        <dbReference type="SMART" id="SM00560"/>
    </source>
</evidence>
<dbReference type="Pfam" id="PF13385">
    <property type="entry name" value="Laminin_G_3"/>
    <property type="match status" value="2"/>
</dbReference>